<dbReference type="InterPro" id="IPR000551">
    <property type="entry name" value="MerR-type_HTH_dom"/>
</dbReference>
<dbReference type="GO" id="GO:0003677">
    <property type="term" value="F:DNA binding"/>
    <property type="evidence" value="ECO:0007669"/>
    <property type="project" value="UniProtKB-KW"/>
</dbReference>
<evidence type="ECO:0000313" key="3">
    <source>
        <dbReference type="EMBL" id="AQU69696.1"/>
    </source>
</evidence>
<dbReference type="KEGG" id="snw:BBN63_29400"/>
<dbReference type="InterPro" id="IPR017520">
    <property type="entry name" value="CHP03086"/>
</dbReference>
<dbReference type="InterPro" id="IPR009061">
    <property type="entry name" value="DNA-bd_dom_put_sf"/>
</dbReference>
<reference evidence="3 4" key="1">
    <citation type="submission" date="2016-11" db="EMBL/GenBank/DDBJ databases">
        <title>Complete genome sequence of Streptomyces niveus SCSIO 3406.</title>
        <authorList>
            <person name="Zhu Q."/>
            <person name="Cheng W."/>
            <person name="Song Y."/>
            <person name="Li Q."/>
            <person name="Ju J."/>
        </authorList>
    </citation>
    <scope>NUCLEOTIDE SEQUENCE [LARGE SCALE GENOMIC DNA]</scope>
    <source>
        <strain evidence="3 4">SCSIO 3406</strain>
    </source>
</reference>
<organism evidence="3 4">
    <name type="scientific">Streptomyces niveus</name>
    <name type="common">Streptomyces spheroides</name>
    <dbReference type="NCBI Taxonomy" id="193462"/>
    <lineage>
        <taxon>Bacteria</taxon>
        <taxon>Bacillati</taxon>
        <taxon>Actinomycetota</taxon>
        <taxon>Actinomycetes</taxon>
        <taxon>Kitasatosporales</taxon>
        <taxon>Streptomycetaceae</taxon>
        <taxon>Streptomyces</taxon>
    </lineage>
</organism>
<dbReference type="NCBIfam" id="TIGR03083">
    <property type="entry name" value="maleylpyruvate isomerase family mycothiol-dependent enzyme"/>
    <property type="match status" value="1"/>
</dbReference>
<evidence type="ECO:0000259" key="2">
    <source>
        <dbReference type="PROSITE" id="PS50937"/>
    </source>
</evidence>
<name>A0A1U9QZM3_STRNV</name>
<dbReference type="Proteomes" id="UP000189677">
    <property type="component" value="Chromosome"/>
</dbReference>
<accession>A0A1U9QZM3</accession>
<dbReference type="Pfam" id="PF13411">
    <property type="entry name" value="MerR_1"/>
    <property type="match status" value="1"/>
</dbReference>
<dbReference type="InterPro" id="IPR034660">
    <property type="entry name" value="DinB/YfiT-like"/>
</dbReference>
<dbReference type="InterPro" id="IPR017517">
    <property type="entry name" value="Maleyloyr_isom"/>
</dbReference>
<keyword evidence="4" id="KW-1185">Reference proteome</keyword>
<proteinExistence type="predicted"/>
<keyword evidence="1" id="KW-0238">DNA-binding</keyword>
<dbReference type="SUPFAM" id="SSF46955">
    <property type="entry name" value="Putative DNA-binding domain"/>
    <property type="match status" value="1"/>
</dbReference>
<feature type="domain" description="HTH merR-type" evidence="2">
    <location>
        <begin position="11"/>
        <end position="80"/>
    </location>
</feature>
<sequence>MRNDTPPGPPEFTIGELAARTGLSVKLVRHWSDLGIAPPAGRSASGYRRYGPEAVARLDLARTLRDLGLGLAEIRGVLDREHGLAETAAVHADALEAQIRTLRLQLAVLRSAGRRGSTAEELRVLTELTRMSAAEREETIRTFVTGALDGVDAPGYRDALLAATPDLPADPTAAQVDAWFELSALVRDPAVSAGLRAMAEYAAEHSPSVHEEEHVRAAERMTEFWVRRVSAAMAEGLAPDSPSADDVVGAVVAEWIPTQEGVTRQAGTAPRTDGAEARGLLLAQLETAADPGVERYWQLICLINGLPVRPGLAAPGEWLMTALRANPAPGALAARHEALYAGDAAGSADAREASVALRPDRIVETCASVLGEVGKLVAGVGPGRFRDPTPCADWDVRALLGHLVWENLIWAGLATGADTLPDADVDRLGDDHVAAFRDAAAATLTAFRRPGLPEERFGPAPGWRMVEQLLIEMLVHGWDLASATGQPTGFAPEIADAVLPSVHEIYGSLPRTAGGSFAPERRAPRDANGNDRLAAYLGREV</sequence>
<dbReference type="InterPro" id="IPR047057">
    <property type="entry name" value="MerR_fam"/>
</dbReference>
<dbReference type="Pfam" id="PF11716">
    <property type="entry name" value="MDMPI_N"/>
    <property type="match status" value="1"/>
</dbReference>
<dbReference type="Gene3D" id="1.20.120.450">
    <property type="entry name" value="dinb family like domain"/>
    <property type="match status" value="1"/>
</dbReference>
<gene>
    <name evidence="3" type="ORF">BBN63_29400</name>
</gene>
<dbReference type="PRINTS" id="PR00040">
    <property type="entry name" value="HTHMERR"/>
</dbReference>
<dbReference type="OrthoDB" id="9809391at2"/>
<dbReference type="Gene3D" id="1.10.1660.10">
    <property type="match status" value="1"/>
</dbReference>
<dbReference type="PANTHER" id="PTHR30204">
    <property type="entry name" value="REDOX-CYCLING DRUG-SENSING TRANSCRIPTIONAL ACTIVATOR SOXR"/>
    <property type="match status" value="1"/>
</dbReference>
<dbReference type="GO" id="GO:0003700">
    <property type="term" value="F:DNA-binding transcription factor activity"/>
    <property type="evidence" value="ECO:0007669"/>
    <property type="project" value="InterPro"/>
</dbReference>
<dbReference type="PROSITE" id="PS50937">
    <property type="entry name" value="HTH_MERR_2"/>
    <property type="match status" value="1"/>
</dbReference>
<dbReference type="RefSeq" id="WP_078078346.1">
    <property type="nucleotide sequence ID" value="NZ_CP018047.1"/>
</dbReference>
<dbReference type="CDD" id="cd00592">
    <property type="entry name" value="HTH_MerR-like"/>
    <property type="match status" value="1"/>
</dbReference>
<dbReference type="EMBL" id="CP018047">
    <property type="protein sequence ID" value="AQU69696.1"/>
    <property type="molecule type" value="Genomic_DNA"/>
</dbReference>
<dbReference type="GO" id="GO:0046872">
    <property type="term" value="F:metal ion binding"/>
    <property type="evidence" value="ECO:0007669"/>
    <property type="project" value="InterPro"/>
</dbReference>
<evidence type="ECO:0000256" key="1">
    <source>
        <dbReference type="ARBA" id="ARBA00023125"/>
    </source>
</evidence>
<dbReference type="SUPFAM" id="SSF109854">
    <property type="entry name" value="DinB/YfiT-like putative metalloenzymes"/>
    <property type="match status" value="1"/>
</dbReference>
<dbReference type="AlphaFoldDB" id="A0A1U9QZM3"/>
<dbReference type="NCBIfam" id="TIGR03086">
    <property type="entry name" value="TIGR03086 family metal-binding protein"/>
    <property type="match status" value="1"/>
</dbReference>
<dbReference type="InterPro" id="IPR024344">
    <property type="entry name" value="MDMPI_metal-binding"/>
</dbReference>
<dbReference type="SMART" id="SM00422">
    <property type="entry name" value="HTH_MERR"/>
    <property type="match status" value="1"/>
</dbReference>
<dbReference type="PANTHER" id="PTHR30204:SF93">
    <property type="entry name" value="HTH MERR-TYPE DOMAIN-CONTAINING PROTEIN"/>
    <property type="match status" value="1"/>
</dbReference>
<evidence type="ECO:0000313" key="4">
    <source>
        <dbReference type="Proteomes" id="UP000189677"/>
    </source>
</evidence>
<protein>
    <submittedName>
        <fullName evidence="3">TIGR03086 family protein</fullName>
    </submittedName>
</protein>